<dbReference type="Proteomes" id="UP000605427">
    <property type="component" value="Unassembled WGS sequence"/>
</dbReference>
<proteinExistence type="predicted"/>
<gene>
    <name evidence="1" type="ORF">GCM10007362_30870</name>
</gene>
<protein>
    <submittedName>
        <fullName evidence="1">Uncharacterized protein</fullName>
    </submittedName>
</protein>
<evidence type="ECO:0000313" key="1">
    <source>
        <dbReference type="EMBL" id="GGH81293.1"/>
    </source>
</evidence>
<keyword evidence="2" id="KW-1185">Reference proteome</keyword>
<dbReference type="RefSeq" id="WP_172245152.1">
    <property type="nucleotide sequence ID" value="NZ_BMDD01000004.1"/>
</dbReference>
<reference evidence="2" key="1">
    <citation type="journal article" date="2019" name="Int. J. Syst. Evol. Microbiol.">
        <title>The Global Catalogue of Microorganisms (GCM) 10K type strain sequencing project: providing services to taxonomists for standard genome sequencing and annotation.</title>
        <authorList>
            <consortium name="The Broad Institute Genomics Platform"/>
            <consortium name="The Broad Institute Genome Sequencing Center for Infectious Disease"/>
            <person name="Wu L."/>
            <person name="Ma J."/>
        </authorList>
    </citation>
    <scope>NUCLEOTIDE SEQUENCE [LARGE SCALE GENOMIC DNA]</scope>
    <source>
        <strain evidence="2">CCM 8702</strain>
    </source>
</reference>
<accession>A0ABQ1ZZ70</accession>
<sequence>MGKRKNAWLLSLGFVLAFEETVFGFGSFALFSPRVQADGASAMQQLRNESGDFTVMKVLQSSQSSPQSGQRAEQAGAGDTVMTLSLKLDIDNRNPLKSMQNVEAEVLPGGVQEGISAVGEAVLIDVPRKKTGRYGLQLTIERKRYEQLLSGEKAAAVRVSWGHGLHRDIDLAKLLRENGLG</sequence>
<dbReference type="EMBL" id="BMDD01000004">
    <property type="protein sequence ID" value="GGH81293.1"/>
    <property type="molecule type" value="Genomic_DNA"/>
</dbReference>
<organism evidence="1 2">
    <name type="scientific">Saccharibacillus endophyticus</name>
    <dbReference type="NCBI Taxonomy" id="2060666"/>
    <lineage>
        <taxon>Bacteria</taxon>
        <taxon>Bacillati</taxon>
        <taxon>Bacillota</taxon>
        <taxon>Bacilli</taxon>
        <taxon>Bacillales</taxon>
        <taxon>Paenibacillaceae</taxon>
        <taxon>Saccharibacillus</taxon>
    </lineage>
</organism>
<evidence type="ECO:0000313" key="2">
    <source>
        <dbReference type="Proteomes" id="UP000605427"/>
    </source>
</evidence>
<name>A0ABQ1ZZ70_9BACL</name>
<comment type="caution">
    <text evidence="1">The sequence shown here is derived from an EMBL/GenBank/DDBJ whole genome shotgun (WGS) entry which is preliminary data.</text>
</comment>